<comment type="caution">
    <text evidence="3">The sequence shown here is derived from an EMBL/GenBank/DDBJ whole genome shotgun (WGS) entry which is preliminary data.</text>
</comment>
<dbReference type="EMBL" id="CAJPDS010000116">
    <property type="protein sequence ID" value="CAF9938631.1"/>
    <property type="molecule type" value="Genomic_DNA"/>
</dbReference>
<dbReference type="InterPro" id="IPR049326">
    <property type="entry name" value="Rhodopsin_dom_fungi"/>
</dbReference>
<keyword evidence="1" id="KW-1133">Transmembrane helix</keyword>
<dbReference type="Pfam" id="PF20684">
    <property type="entry name" value="Fung_rhodopsin"/>
    <property type="match status" value="1"/>
</dbReference>
<feature type="transmembrane region" description="Helical" evidence="1">
    <location>
        <begin position="204"/>
        <end position="225"/>
    </location>
</feature>
<dbReference type="PANTHER" id="PTHR39614:SF2">
    <property type="entry name" value="INTEGRAL MEMBRANE PROTEIN"/>
    <property type="match status" value="1"/>
</dbReference>
<accession>A0A8H3J0V5</accession>
<proteinExistence type="predicted"/>
<dbReference type="OrthoDB" id="3918601at2759"/>
<evidence type="ECO:0000256" key="1">
    <source>
        <dbReference type="SAM" id="Phobius"/>
    </source>
</evidence>
<dbReference type="PANTHER" id="PTHR39614">
    <property type="entry name" value="INTEGRAL MEMBRANE PROTEIN"/>
    <property type="match status" value="1"/>
</dbReference>
<feature type="transmembrane region" description="Helical" evidence="1">
    <location>
        <begin position="50"/>
        <end position="69"/>
    </location>
</feature>
<keyword evidence="1" id="KW-0472">Membrane</keyword>
<dbReference type="AlphaFoldDB" id="A0A8H3J0V5"/>
<feature type="transmembrane region" description="Helical" evidence="1">
    <location>
        <begin position="127"/>
        <end position="147"/>
    </location>
</feature>
<feature type="transmembrane region" description="Helical" evidence="1">
    <location>
        <begin position="20"/>
        <end position="38"/>
    </location>
</feature>
<protein>
    <recommendedName>
        <fullName evidence="2">Rhodopsin domain-containing protein</fullName>
    </recommendedName>
</protein>
<feature type="transmembrane region" description="Helical" evidence="1">
    <location>
        <begin position="89"/>
        <end position="107"/>
    </location>
</feature>
<keyword evidence="4" id="KW-1185">Reference proteome</keyword>
<gene>
    <name evidence="3" type="ORF">HETSPECPRED_001137</name>
</gene>
<name>A0A8H3J0V5_9LECA</name>
<organism evidence="3 4">
    <name type="scientific">Heterodermia speciosa</name>
    <dbReference type="NCBI Taxonomy" id="116794"/>
    <lineage>
        <taxon>Eukaryota</taxon>
        <taxon>Fungi</taxon>
        <taxon>Dikarya</taxon>
        <taxon>Ascomycota</taxon>
        <taxon>Pezizomycotina</taxon>
        <taxon>Lecanoromycetes</taxon>
        <taxon>OSLEUM clade</taxon>
        <taxon>Lecanoromycetidae</taxon>
        <taxon>Caliciales</taxon>
        <taxon>Physciaceae</taxon>
        <taxon>Heterodermia</taxon>
    </lineage>
</organism>
<dbReference type="Proteomes" id="UP000664521">
    <property type="component" value="Unassembled WGS sequence"/>
</dbReference>
<evidence type="ECO:0000313" key="4">
    <source>
        <dbReference type="Proteomes" id="UP000664521"/>
    </source>
</evidence>
<evidence type="ECO:0000313" key="3">
    <source>
        <dbReference type="EMBL" id="CAF9938631.1"/>
    </source>
</evidence>
<evidence type="ECO:0000259" key="2">
    <source>
        <dbReference type="Pfam" id="PF20684"/>
    </source>
</evidence>
<sequence>MSPRNATISSENRGPILNLATWITLCAAILAAGVKVYTKKIMRSVVDLNDLFIVLAVAAAIAQCVAANAQVHYGLGQHMEKLDPGAIDNVYIATYVTEIFYVVSIYFSKMTDTHFFLCLTRPNSKRWSVKSLMGFLTAWLLVQMLVICFQCSLPQPWRIMSNKCVNLLAFWTSNAVIDVITQTTVSFLPVYLLYDLHLSSARKIFSMLSFTPNMITIPLIILRIIYIRQLATSMTKPDADVSRLLFHPCLLTSLHTNVAILAACIPFTKPIIDSMATGAISNDIANPLGWAAQSYKISGSGFSTPGAKVNGANMGFGVKARGDNVYSGAWKGKGHGVISSIVAGNGAGGKYKAEDLELEEGTNRQGSTERMVIRQTRDINIVSTPGEAL</sequence>
<keyword evidence="1" id="KW-0812">Transmembrane</keyword>
<reference evidence="3" key="1">
    <citation type="submission" date="2021-03" db="EMBL/GenBank/DDBJ databases">
        <authorList>
            <person name="Tagirdzhanova G."/>
        </authorList>
    </citation>
    <scope>NUCLEOTIDE SEQUENCE</scope>
</reference>
<feature type="domain" description="Rhodopsin" evidence="2">
    <location>
        <begin position="35"/>
        <end position="272"/>
    </location>
</feature>